<evidence type="ECO:0000313" key="3">
    <source>
        <dbReference type="Proteomes" id="UP000076234"/>
    </source>
</evidence>
<dbReference type="Proteomes" id="UP000076234">
    <property type="component" value="Chromosome"/>
</dbReference>
<protein>
    <submittedName>
        <fullName evidence="2">Uncharacterized protein</fullName>
    </submittedName>
</protein>
<dbReference type="AlphaFoldDB" id="A0A142VV67"/>
<feature type="region of interest" description="Disordered" evidence="1">
    <location>
        <begin position="36"/>
        <end position="55"/>
    </location>
</feature>
<organism evidence="2 3">
    <name type="scientific">Sphingopyxis terrae subsp. terrae NBRC 15098</name>
    <dbReference type="NCBI Taxonomy" id="1219058"/>
    <lineage>
        <taxon>Bacteria</taxon>
        <taxon>Pseudomonadati</taxon>
        <taxon>Pseudomonadota</taxon>
        <taxon>Alphaproteobacteria</taxon>
        <taxon>Sphingomonadales</taxon>
        <taxon>Sphingomonadaceae</taxon>
        <taxon>Sphingopyxis</taxon>
    </lineage>
</organism>
<evidence type="ECO:0000313" key="2">
    <source>
        <dbReference type="EMBL" id="AMU93674.1"/>
    </source>
</evidence>
<reference evidence="3" key="1">
    <citation type="submission" date="2015-11" db="EMBL/GenBank/DDBJ databases">
        <title>Complete genome sequence of a polyethylene glycol-degrading strain Sphingopyxis terrae strain 203-1 (NBRC 15098).</title>
        <authorList>
            <person name="Yoshiyuki O."/>
            <person name="Shouta N."/>
            <person name="Nagata Y."/>
            <person name="Numata M."/>
            <person name="Tsuchikane K."/>
            <person name="Hosoyama A."/>
            <person name="Yamazoe A."/>
            <person name="Tsuda M."/>
            <person name="Fujita N."/>
            <person name="Kawai F."/>
        </authorList>
    </citation>
    <scope>NUCLEOTIDE SEQUENCE [LARGE SCALE GENOMIC DNA]</scope>
    <source>
        <strain evidence="3">203-1</strain>
    </source>
</reference>
<name>A0A142VV67_9SPHN</name>
<gene>
    <name evidence="2" type="ORF">AOA14_03515</name>
</gene>
<dbReference type="EMBL" id="CP013342">
    <property type="protein sequence ID" value="AMU93674.1"/>
    <property type="molecule type" value="Genomic_DNA"/>
</dbReference>
<proteinExistence type="predicted"/>
<dbReference type="KEGG" id="ster:AOA14_03515"/>
<evidence type="ECO:0000256" key="1">
    <source>
        <dbReference type="SAM" id="MobiDB-lite"/>
    </source>
</evidence>
<sequence>MRRSGACSSAPNRPIPALLTRTSIGPAAAMAAAMLSSSVTSSGSRRSRAEGSSGAAAGLRIVAITVQPPA</sequence>
<accession>A0A142VV67</accession>
<reference evidence="2 3" key="2">
    <citation type="journal article" date="2016" name="Genome Announc.">
        <title>Complete Genome Sequence of Sphingopyxis terrae Strain 203-1 (NBRC 111660), a Polyethylene Glycol Degrader.</title>
        <authorList>
            <person name="Ohtsubo Y."/>
            <person name="Nonoyama S."/>
            <person name="Nagata Y."/>
            <person name="Numata M."/>
            <person name="Tsuchikane K."/>
            <person name="Hosoyama A."/>
            <person name="Yamazoe A."/>
            <person name="Tsuda M."/>
            <person name="Fujita N."/>
            <person name="Kawai F."/>
        </authorList>
    </citation>
    <scope>NUCLEOTIDE SEQUENCE [LARGE SCALE GENOMIC DNA]</scope>
    <source>
        <strain evidence="2 3">203-1</strain>
    </source>
</reference>